<gene>
    <name evidence="2" type="ORF">GEU84_019705</name>
</gene>
<dbReference type="RefSeq" id="WP_174540023.1">
    <property type="nucleotide sequence ID" value="NZ_WHUT02000018.1"/>
</dbReference>
<reference evidence="2" key="1">
    <citation type="submission" date="2020-05" db="EMBL/GenBank/DDBJ databases">
        <title>Fertoebacter nigrum gen. nov., sp. nov., a new member of the family Rhodobacteraceae.</title>
        <authorList>
            <person name="Szuroczki S."/>
            <person name="Abbaszade G."/>
            <person name="Buni D."/>
            <person name="Schumann P."/>
            <person name="Toth E."/>
        </authorList>
    </citation>
    <scope>NUCLEOTIDE SEQUENCE</scope>
    <source>
        <strain evidence="2">RG-N-1a</strain>
    </source>
</reference>
<dbReference type="EMBL" id="WHUT02000018">
    <property type="protein sequence ID" value="NUB46620.1"/>
    <property type="molecule type" value="Genomic_DNA"/>
</dbReference>
<proteinExistence type="predicted"/>
<sequence>MLIKAIILFLGGMAIVAMIGNWLFPGALSRQLRRGRVAKPATCPKCGRYIIGGGGCTGCKPPARKG</sequence>
<name>A0A8X8KQU4_9RHOB</name>
<evidence type="ECO:0000313" key="3">
    <source>
        <dbReference type="Proteomes" id="UP000484076"/>
    </source>
</evidence>
<dbReference type="AlphaFoldDB" id="A0A8X8KQU4"/>
<evidence type="ECO:0000256" key="1">
    <source>
        <dbReference type="SAM" id="Phobius"/>
    </source>
</evidence>
<comment type="caution">
    <text evidence="2">The sequence shown here is derived from an EMBL/GenBank/DDBJ whole genome shotgun (WGS) entry which is preliminary data.</text>
</comment>
<protein>
    <submittedName>
        <fullName evidence="2">Uncharacterized protein</fullName>
    </submittedName>
</protein>
<keyword evidence="3" id="KW-1185">Reference proteome</keyword>
<evidence type="ECO:0000313" key="2">
    <source>
        <dbReference type="EMBL" id="NUB46620.1"/>
    </source>
</evidence>
<organism evidence="2 3">
    <name type="scientific">Fertoeibacter niger</name>
    <dbReference type="NCBI Taxonomy" id="2656921"/>
    <lineage>
        <taxon>Bacteria</taxon>
        <taxon>Pseudomonadati</taxon>
        <taxon>Pseudomonadota</taxon>
        <taxon>Alphaproteobacteria</taxon>
        <taxon>Rhodobacterales</taxon>
        <taxon>Paracoccaceae</taxon>
        <taxon>Fertoeibacter</taxon>
    </lineage>
</organism>
<keyword evidence="1" id="KW-0812">Transmembrane</keyword>
<feature type="transmembrane region" description="Helical" evidence="1">
    <location>
        <begin position="6"/>
        <end position="24"/>
    </location>
</feature>
<dbReference type="Proteomes" id="UP000484076">
    <property type="component" value="Unassembled WGS sequence"/>
</dbReference>
<accession>A0A8X8KQU4</accession>
<keyword evidence="1" id="KW-1133">Transmembrane helix</keyword>
<keyword evidence="1" id="KW-0472">Membrane</keyword>